<gene>
    <name evidence="2" type="ORF">GCM10008957_18240</name>
</gene>
<reference evidence="2" key="2">
    <citation type="submission" date="2020-09" db="EMBL/GenBank/DDBJ databases">
        <authorList>
            <person name="Sun Q."/>
            <person name="Ohkuma M."/>
        </authorList>
    </citation>
    <scope>NUCLEOTIDE SEQUENCE</scope>
    <source>
        <strain evidence="2">JCM 31311</strain>
    </source>
</reference>
<dbReference type="Proteomes" id="UP000603865">
    <property type="component" value="Unassembled WGS sequence"/>
</dbReference>
<feature type="signal peptide" evidence="1">
    <location>
        <begin position="1"/>
        <end position="23"/>
    </location>
</feature>
<evidence type="ECO:0000256" key="1">
    <source>
        <dbReference type="SAM" id="SignalP"/>
    </source>
</evidence>
<evidence type="ECO:0008006" key="4">
    <source>
        <dbReference type="Google" id="ProtNLM"/>
    </source>
</evidence>
<protein>
    <recommendedName>
        <fullName evidence="4">VCBS repeat-containing protein</fullName>
    </recommendedName>
</protein>
<organism evidence="2 3">
    <name type="scientific">Deinococcus ruber</name>
    <dbReference type="NCBI Taxonomy" id="1848197"/>
    <lineage>
        <taxon>Bacteria</taxon>
        <taxon>Thermotogati</taxon>
        <taxon>Deinococcota</taxon>
        <taxon>Deinococci</taxon>
        <taxon>Deinococcales</taxon>
        <taxon>Deinococcaceae</taxon>
        <taxon>Deinococcus</taxon>
    </lineage>
</organism>
<keyword evidence="1" id="KW-0732">Signal</keyword>
<dbReference type="AlphaFoldDB" id="A0A918C5A7"/>
<evidence type="ECO:0000313" key="2">
    <source>
        <dbReference type="EMBL" id="GGR05646.1"/>
    </source>
</evidence>
<evidence type="ECO:0000313" key="3">
    <source>
        <dbReference type="Proteomes" id="UP000603865"/>
    </source>
</evidence>
<sequence length="284" mass="31211">MPIPLRWMLPALTLLLSTAVAQSDPPPVKSWGRYTLQTTPNSLPTDGEYVQGTLKLKQGNKTLLSIKDDMISTELQPLRPGGLPELVITLFSGGAHCCTTTLIYTQDNGRLENIGRLEQGNYPASFRDLNKDGTKEIMFYSDSLAYYDWSFASSPAIGGVLGWDGLRLADRTRAYAYIPGNLAADYLKQLQAAMKTSSGNTEVDDEGIKSQMGGYYANMVVAGRGLEAEKVLNTQIFPRVPKFRTWFTQHRGDLIGATYALTEGRLSIFSGAVYPPPNENQDSP</sequence>
<dbReference type="RefSeq" id="WP_229775972.1">
    <property type="nucleotide sequence ID" value="NZ_BMQL01000007.1"/>
</dbReference>
<name>A0A918C5A7_9DEIO</name>
<dbReference type="EMBL" id="BMQL01000007">
    <property type="protein sequence ID" value="GGR05646.1"/>
    <property type="molecule type" value="Genomic_DNA"/>
</dbReference>
<reference evidence="2" key="1">
    <citation type="journal article" date="2014" name="Int. J. Syst. Evol. Microbiol.">
        <title>Complete genome sequence of Corynebacterium casei LMG S-19264T (=DSM 44701T), isolated from a smear-ripened cheese.</title>
        <authorList>
            <consortium name="US DOE Joint Genome Institute (JGI-PGF)"/>
            <person name="Walter F."/>
            <person name="Albersmeier A."/>
            <person name="Kalinowski J."/>
            <person name="Ruckert C."/>
        </authorList>
    </citation>
    <scope>NUCLEOTIDE SEQUENCE</scope>
    <source>
        <strain evidence="2">JCM 31311</strain>
    </source>
</reference>
<accession>A0A918C5A7</accession>
<keyword evidence="3" id="KW-1185">Reference proteome</keyword>
<proteinExistence type="predicted"/>
<feature type="chain" id="PRO_5038124364" description="VCBS repeat-containing protein" evidence="1">
    <location>
        <begin position="24"/>
        <end position="284"/>
    </location>
</feature>
<comment type="caution">
    <text evidence="2">The sequence shown here is derived from an EMBL/GenBank/DDBJ whole genome shotgun (WGS) entry which is preliminary data.</text>
</comment>